<gene>
    <name evidence="2" type="ORF">EI16_12305</name>
</gene>
<comment type="caution">
    <text evidence="2">The sequence shown here is derived from an EMBL/GenBank/DDBJ whole genome shotgun (WGS) entry which is preliminary data.</text>
</comment>
<proteinExistence type="predicted"/>
<reference evidence="2 3" key="1">
    <citation type="submission" date="2014-04" db="EMBL/GenBank/DDBJ databases">
        <title>Draft genome sequence of Hydrogenovibrio marinus MH-110, a model organism for aerobic H2 metabolism.</title>
        <authorList>
            <person name="Cha H.J."/>
            <person name="Jo B.H."/>
            <person name="Hwang B.H."/>
        </authorList>
    </citation>
    <scope>NUCLEOTIDE SEQUENCE [LARGE SCALE GENOMIC DNA]</scope>
    <source>
        <strain evidence="2 3">MH-110</strain>
    </source>
</reference>
<keyword evidence="3" id="KW-1185">Reference proteome</keyword>
<dbReference type="STRING" id="28885.EI16_12305"/>
<sequence>MKDNICVDSLTNDELYDLLKEAGADESYQMDIPYPENDMSSEEQKEMREEMEAWAIDLNLAVA</sequence>
<name>A0A066ZR19_HYDMR</name>
<evidence type="ECO:0000313" key="2">
    <source>
        <dbReference type="EMBL" id="KDN94674.1"/>
    </source>
</evidence>
<dbReference type="AlphaFoldDB" id="A0A066ZR19"/>
<dbReference type="EMBL" id="JMIU01000002">
    <property type="protein sequence ID" value="KDN94674.1"/>
    <property type="molecule type" value="Genomic_DNA"/>
</dbReference>
<dbReference type="RefSeq" id="WP_029913557.1">
    <property type="nucleotide sequence ID" value="NZ_JMIU01000002.1"/>
</dbReference>
<evidence type="ECO:0000256" key="1">
    <source>
        <dbReference type="SAM" id="MobiDB-lite"/>
    </source>
</evidence>
<accession>A0A066ZR19</accession>
<dbReference type="Proteomes" id="UP000027341">
    <property type="component" value="Unassembled WGS sequence"/>
</dbReference>
<feature type="region of interest" description="Disordered" evidence="1">
    <location>
        <begin position="27"/>
        <end position="48"/>
    </location>
</feature>
<protein>
    <submittedName>
        <fullName evidence="2">Uncharacterized protein</fullName>
    </submittedName>
</protein>
<organism evidence="2 3">
    <name type="scientific">Hydrogenovibrio marinus</name>
    <dbReference type="NCBI Taxonomy" id="28885"/>
    <lineage>
        <taxon>Bacteria</taxon>
        <taxon>Pseudomonadati</taxon>
        <taxon>Pseudomonadota</taxon>
        <taxon>Gammaproteobacteria</taxon>
        <taxon>Thiotrichales</taxon>
        <taxon>Piscirickettsiaceae</taxon>
        <taxon>Hydrogenovibrio</taxon>
    </lineage>
</organism>
<evidence type="ECO:0000313" key="3">
    <source>
        <dbReference type="Proteomes" id="UP000027341"/>
    </source>
</evidence>